<gene>
    <name evidence="2" type="ORF">MPL1032_230255</name>
</gene>
<proteinExistence type="predicted"/>
<dbReference type="Proteomes" id="UP000182888">
    <property type="component" value="Unassembled WGS sequence"/>
</dbReference>
<protein>
    <submittedName>
        <fullName evidence="2">Uncharacterized protein</fullName>
    </submittedName>
</protein>
<dbReference type="EMBL" id="CCND01000016">
    <property type="protein sequence ID" value="CDX58169.1"/>
    <property type="molecule type" value="Genomic_DNA"/>
</dbReference>
<accession>A0A0K2VZX0</accession>
<evidence type="ECO:0000313" key="2">
    <source>
        <dbReference type="EMBL" id="CDX58169.1"/>
    </source>
</evidence>
<reference evidence="3" key="1">
    <citation type="submission" date="2014-08" db="EMBL/GenBank/DDBJ databases">
        <authorList>
            <person name="Edwards T."/>
        </authorList>
    </citation>
    <scope>NUCLEOTIDE SEQUENCE [LARGE SCALE GENOMIC DNA]</scope>
</reference>
<organism evidence="2 3">
    <name type="scientific">Mesorhizobium plurifarium</name>
    <dbReference type="NCBI Taxonomy" id="69974"/>
    <lineage>
        <taxon>Bacteria</taxon>
        <taxon>Pseudomonadati</taxon>
        <taxon>Pseudomonadota</taxon>
        <taxon>Alphaproteobacteria</taxon>
        <taxon>Hyphomicrobiales</taxon>
        <taxon>Phyllobacteriaceae</taxon>
        <taxon>Mesorhizobium</taxon>
    </lineage>
</organism>
<evidence type="ECO:0000313" key="3">
    <source>
        <dbReference type="Proteomes" id="UP000182888"/>
    </source>
</evidence>
<evidence type="ECO:0000256" key="1">
    <source>
        <dbReference type="SAM" id="MobiDB-lite"/>
    </source>
</evidence>
<sequence>MNKGGASAPPFLFGEGGEPALSPRLYTGRNVRQDNEGQRRRREVFVSDPMRVFGIHPRPPRRPSSALRAPSPR</sequence>
<feature type="compositionally biased region" description="Low complexity" evidence="1">
    <location>
        <begin position="63"/>
        <end position="73"/>
    </location>
</feature>
<dbReference type="AlphaFoldDB" id="A0A0K2VZX0"/>
<name>A0A0K2VZX0_MESPL</name>
<feature type="region of interest" description="Disordered" evidence="1">
    <location>
        <begin position="1"/>
        <end position="73"/>
    </location>
</feature>